<evidence type="ECO:0000259" key="1">
    <source>
        <dbReference type="Pfam" id="PF01918"/>
    </source>
</evidence>
<dbReference type="SMR" id="A0A4C2ECH9"/>
<protein>
    <recommendedName>
        <fullName evidence="1">DNA/RNA-binding protein Alba-like domain-containing protein</fullName>
    </recommendedName>
</protein>
<proteinExistence type="predicted"/>
<dbReference type="EMBL" id="BIMX01000026">
    <property type="protein sequence ID" value="GCF01057.1"/>
    <property type="molecule type" value="Genomic_DNA"/>
</dbReference>
<name>A0A4C2ECH9_9SACH</name>
<comment type="caution">
    <text evidence="2">The sequence shown here is derived from an EMBL/GenBank/DDBJ whole genome shotgun (WGS) entry which is preliminary data.</text>
</comment>
<feature type="domain" description="DNA/RNA-binding protein Alba-like" evidence="1">
    <location>
        <begin position="48"/>
        <end position="108"/>
    </location>
</feature>
<dbReference type="InterPro" id="IPR002775">
    <property type="entry name" value="DNA/RNA-bd_Alba-like"/>
</dbReference>
<evidence type="ECO:0000313" key="3">
    <source>
        <dbReference type="Proteomes" id="UP000301737"/>
    </source>
</evidence>
<dbReference type="Proteomes" id="UP000301737">
    <property type="component" value="Unassembled WGS sequence"/>
</dbReference>
<sequence>MSTVEYRNNETGLQLSNYSECLKFIQEHVVPDMLTGSIPNHEMSYRKVTKNDSIRRMIDRLQSESTPTICVFSYGPHIQKMLSILEIYTKTMYKENKSVKLHQWNKLNWFVNKVESCNELIHTRRRVPILVVIIERDDDQQTSKVQLESKGFTRQS</sequence>
<gene>
    <name evidence="2" type="ORF">ZYGM_000482</name>
</gene>
<dbReference type="AlphaFoldDB" id="A0A4C2ECH9"/>
<dbReference type="OrthoDB" id="4033941at2759"/>
<accession>A0A4C2ECH9</accession>
<organism evidence="2 3">
    <name type="scientific">Zygosaccharomyces mellis</name>
    <dbReference type="NCBI Taxonomy" id="42258"/>
    <lineage>
        <taxon>Eukaryota</taxon>
        <taxon>Fungi</taxon>
        <taxon>Dikarya</taxon>
        <taxon>Ascomycota</taxon>
        <taxon>Saccharomycotina</taxon>
        <taxon>Saccharomycetes</taxon>
        <taxon>Saccharomycetales</taxon>
        <taxon>Saccharomycetaceae</taxon>
        <taxon>Zygosaccharomyces</taxon>
    </lineage>
</organism>
<evidence type="ECO:0000313" key="2">
    <source>
        <dbReference type="EMBL" id="GCF01057.1"/>
    </source>
</evidence>
<keyword evidence="3" id="KW-1185">Reference proteome</keyword>
<dbReference type="Pfam" id="PF01918">
    <property type="entry name" value="Alba"/>
    <property type="match status" value="1"/>
</dbReference>
<dbReference type="GO" id="GO:0003676">
    <property type="term" value="F:nucleic acid binding"/>
    <property type="evidence" value="ECO:0007669"/>
    <property type="project" value="InterPro"/>
</dbReference>
<reference evidence="2 3" key="1">
    <citation type="submission" date="2019-01" db="EMBL/GenBank/DDBJ databases">
        <title>Draft Genome Sequencing of Zygosaccharomyces mellis Ca-7.</title>
        <authorList>
            <person name="Shiwa Y."/>
            <person name="Kanesaki Y."/>
            <person name="Ishige T."/>
            <person name="Mura K."/>
            <person name="Hori T."/>
            <person name="Tamura T."/>
        </authorList>
    </citation>
    <scope>NUCLEOTIDE SEQUENCE [LARGE SCALE GENOMIC DNA]</scope>
    <source>
        <strain evidence="2 3">Ca-7</strain>
    </source>
</reference>